<evidence type="ECO:0000313" key="3">
    <source>
        <dbReference type="Proteomes" id="UP001370348"/>
    </source>
</evidence>
<dbReference type="InterPro" id="IPR036465">
    <property type="entry name" value="vWFA_dom_sf"/>
</dbReference>
<dbReference type="PANTHER" id="PTHR33608">
    <property type="entry name" value="BLL2464 PROTEIN"/>
    <property type="match status" value="1"/>
</dbReference>
<dbReference type="RefSeq" id="WP_394828413.1">
    <property type="nucleotide sequence ID" value="NZ_CP089984.1"/>
</dbReference>
<reference evidence="2 3" key="1">
    <citation type="submission" date="2021-12" db="EMBL/GenBank/DDBJ databases">
        <title>Discovery of the Pendulisporaceae a myxobacterial family with distinct sporulation behavior and unique specialized metabolism.</title>
        <authorList>
            <person name="Garcia R."/>
            <person name="Popoff A."/>
            <person name="Bader C.D."/>
            <person name="Loehr J."/>
            <person name="Walesch S."/>
            <person name="Walt C."/>
            <person name="Boldt J."/>
            <person name="Bunk B."/>
            <person name="Haeckl F.J.F.P.J."/>
            <person name="Gunesch A.P."/>
            <person name="Birkelbach J."/>
            <person name="Nuebel U."/>
            <person name="Pietschmann T."/>
            <person name="Bach T."/>
            <person name="Mueller R."/>
        </authorList>
    </citation>
    <scope>NUCLEOTIDE SEQUENCE [LARGE SCALE GENOMIC DNA]</scope>
    <source>
        <strain evidence="2 3">MSr11954</strain>
    </source>
</reference>
<protein>
    <submittedName>
        <fullName evidence="2">DUF58 domain-containing protein</fullName>
    </submittedName>
</protein>
<gene>
    <name evidence="2" type="ORF">LZC94_16305</name>
</gene>
<name>A0ABZ2M8G1_9BACT</name>
<dbReference type="Gene3D" id="3.40.50.410">
    <property type="entry name" value="von Willebrand factor, type A domain"/>
    <property type="match status" value="1"/>
</dbReference>
<feature type="domain" description="DUF58" evidence="1">
    <location>
        <begin position="47"/>
        <end position="244"/>
    </location>
</feature>
<sequence>MSRSDLVDPAFARELEALRRKLQVRARSGGGGDHLGRRRGGSAEFLEHRPYAPGDDLRRIDWLAFARTGEPVFKLFRAEEDIVVRLVMDTSQSLDYGSPTKMLAAKRLAASVGYMALAQSERAQVVASSAGDFRMTEPTRGRASLPALLRDLDALAPHGGTDLARAIDSAVARSPRPGLMVVLSDFLDPGPFDVALTRAASAGHDVALVQVLAQEELEPSFEGDLAFEDAETSERVEVTVDPRAIDAYLARLRGLFATVRAIAKRCRGVYVRTSNVEPAIQAVRRFVARGVD</sequence>
<dbReference type="PANTHER" id="PTHR33608:SF7">
    <property type="entry name" value="DUF58 DOMAIN-CONTAINING PROTEIN"/>
    <property type="match status" value="1"/>
</dbReference>
<dbReference type="Pfam" id="PF01882">
    <property type="entry name" value="DUF58"/>
    <property type="match status" value="1"/>
</dbReference>
<proteinExistence type="predicted"/>
<dbReference type="Proteomes" id="UP001370348">
    <property type="component" value="Chromosome"/>
</dbReference>
<organism evidence="2 3">
    <name type="scientific">Pendulispora albinea</name>
    <dbReference type="NCBI Taxonomy" id="2741071"/>
    <lineage>
        <taxon>Bacteria</taxon>
        <taxon>Pseudomonadati</taxon>
        <taxon>Myxococcota</taxon>
        <taxon>Myxococcia</taxon>
        <taxon>Myxococcales</taxon>
        <taxon>Sorangiineae</taxon>
        <taxon>Pendulisporaceae</taxon>
        <taxon>Pendulispora</taxon>
    </lineage>
</organism>
<evidence type="ECO:0000259" key="1">
    <source>
        <dbReference type="Pfam" id="PF01882"/>
    </source>
</evidence>
<evidence type="ECO:0000313" key="2">
    <source>
        <dbReference type="EMBL" id="WXB18786.1"/>
    </source>
</evidence>
<keyword evidence="3" id="KW-1185">Reference proteome</keyword>
<accession>A0ABZ2M8G1</accession>
<dbReference type="SUPFAM" id="SSF53300">
    <property type="entry name" value="vWA-like"/>
    <property type="match status" value="1"/>
</dbReference>
<dbReference type="EMBL" id="CP089984">
    <property type="protein sequence ID" value="WXB18786.1"/>
    <property type="molecule type" value="Genomic_DNA"/>
</dbReference>
<dbReference type="InterPro" id="IPR002881">
    <property type="entry name" value="DUF58"/>
</dbReference>